<dbReference type="InterPro" id="IPR051450">
    <property type="entry name" value="Gfo/Idh/MocA_Oxidoreductases"/>
</dbReference>
<gene>
    <name evidence="3" type="ORF">VC82_1268</name>
</gene>
<feature type="domain" description="GFO/IDH/MocA-like oxidoreductase" evidence="2">
    <location>
        <begin position="185"/>
        <end position="304"/>
    </location>
</feature>
<dbReference type="PANTHER" id="PTHR43377">
    <property type="entry name" value="BILIVERDIN REDUCTASE A"/>
    <property type="match status" value="1"/>
</dbReference>
<dbReference type="Gene3D" id="3.30.360.10">
    <property type="entry name" value="Dihydrodipicolinate Reductase, domain 2"/>
    <property type="match status" value="1"/>
</dbReference>
<dbReference type="STRING" id="516051.VC82_1268"/>
<reference evidence="3 4" key="1">
    <citation type="submission" date="2015-03" db="EMBL/GenBank/DDBJ databases">
        <title>Complete genome sequence of Muricauda lutaonensis CC-HSB-11T, isolated from a coastal hot spring.</title>
        <authorList>
            <person name="Kim K.M."/>
        </authorList>
    </citation>
    <scope>NUCLEOTIDE SEQUENCE [LARGE SCALE GENOMIC DNA]</scope>
    <source>
        <strain evidence="3 4">CC-HSB-11</strain>
    </source>
</reference>
<name>A0A0D5YSL4_9FLAO</name>
<dbReference type="RefSeq" id="WP_218917639.1">
    <property type="nucleotide sequence ID" value="NZ_CP011071.1"/>
</dbReference>
<feature type="domain" description="Gfo/Idh/MocA-like oxidoreductase N-terminal" evidence="1">
    <location>
        <begin position="46"/>
        <end position="166"/>
    </location>
</feature>
<dbReference type="InterPro" id="IPR000683">
    <property type="entry name" value="Gfo/Idh/MocA-like_OxRdtase_N"/>
</dbReference>
<dbReference type="PANTHER" id="PTHR43377:SF1">
    <property type="entry name" value="BILIVERDIN REDUCTASE A"/>
    <property type="match status" value="1"/>
</dbReference>
<evidence type="ECO:0000259" key="2">
    <source>
        <dbReference type="Pfam" id="PF22725"/>
    </source>
</evidence>
<dbReference type="Pfam" id="PF01408">
    <property type="entry name" value="GFO_IDH_MocA"/>
    <property type="match status" value="1"/>
</dbReference>
<dbReference type="InterPro" id="IPR036291">
    <property type="entry name" value="NAD(P)-bd_dom_sf"/>
</dbReference>
<dbReference type="Proteomes" id="UP000032726">
    <property type="component" value="Chromosome"/>
</dbReference>
<evidence type="ECO:0000313" key="4">
    <source>
        <dbReference type="Proteomes" id="UP000032726"/>
    </source>
</evidence>
<dbReference type="AlphaFoldDB" id="A0A0D5YSL4"/>
<evidence type="ECO:0000259" key="1">
    <source>
        <dbReference type="Pfam" id="PF01408"/>
    </source>
</evidence>
<dbReference type="KEGG" id="mlt:VC82_1268"/>
<accession>A0A0D5YSL4</accession>
<dbReference type="SUPFAM" id="SSF51735">
    <property type="entry name" value="NAD(P)-binding Rossmann-fold domains"/>
    <property type="match status" value="1"/>
</dbReference>
<proteinExistence type="predicted"/>
<evidence type="ECO:0000313" key="3">
    <source>
        <dbReference type="EMBL" id="AKA34899.1"/>
    </source>
</evidence>
<dbReference type="GO" id="GO:0000166">
    <property type="term" value="F:nucleotide binding"/>
    <property type="evidence" value="ECO:0007669"/>
    <property type="project" value="InterPro"/>
</dbReference>
<sequence length="393" mass="44297">MTQFLRPIGFAIFLAICMGHTEKPSLKTEKSNHSIQESAQDLKEPLKVAVIGLTHTHVHWILGREKLGDIEIVGIVEPNRELAKRYAEQHGYSMDIVYDSMEALYEKVKPEAVTAFNSIYGHLEVVKFFAPKGVHIMVEKPLAVSWQDAQKMASLAREHKVHLLTNYETSWYGSNEKAYKLVKNDQIIGPIQRLVFHHGHPGPIEIGCNDEFLEWLTDPILNGGGALTDFGCYGANLATWLLEGQAPEKITCVTRQYKPQLYPKVEDDASIVLDYADVQVIIQASWNWSHNRKDMEIYGKNGYVICKDAERIEVLENEKEGPKALRAQPIAKGVHDPFAYLYQVVKHKMPVDSFGVSSLENNLIVTQILEAAKHSAKTGKTVIWKDFFTGSTP</sequence>
<dbReference type="Gene3D" id="3.40.50.720">
    <property type="entry name" value="NAD(P)-binding Rossmann-like Domain"/>
    <property type="match status" value="1"/>
</dbReference>
<dbReference type="EMBL" id="CP011071">
    <property type="protein sequence ID" value="AKA34899.1"/>
    <property type="molecule type" value="Genomic_DNA"/>
</dbReference>
<keyword evidence="4" id="KW-1185">Reference proteome</keyword>
<protein>
    <submittedName>
        <fullName evidence="3">Putative glucose-fructose oxidoreductase</fullName>
    </submittedName>
</protein>
<dbReference type="InterPro" id="IPR055170">
    <property type="entry name" value="GFO_IDH_MocA-like_dom"/>
</dbReference>
<dbReference type="HOGENOM" id="CLU_023194_1_3_10"/>
<dbReference type="Pfam" id="PF22725">
    <property type="entry name" value="GFO_IDH_MocA_C3"/>
    <property type="match status" value="1"/>
</dbReference>
<dbReference type="SUPFAM" id="SSF55347">
    <property type="entry name" value="Glyceraldehyde-3-phosphate dehydrogenase-like, C-terminal domain"/>
    <property type="match status" value="1"/>
</dbReference>
<organism evidence="3 4">
    <name type="scientific">Flagellimonas lutaonensis</name>
    <dbReference type="NCBI Taxonomy" id="516051"/>
    <lineage>
        <taxon>Bacteria</taxon>
        <taxon>Pseudomonadati</taxon>
        <taxon>Bacteroidota</taxon>
        <taxon>Flavobacteriia</taxon>
        <taxon>Flavobacteriales</taxon>
        <taxon>Flavobacteriaceae</taxon>
        <taxon>Flagellimonas</taxon>
    </lineage>
</organism>